<keyword evidence="1" id="KW-1133">Transmembrane helix</keyword>
<dbReference type="InterPro" id="IPR045283">
    <property type="entry name" value="AT3G44326-like"/>
</dbReference>
<dbReference type="KEGG" id="qsa:O6P43_028560"/>
<dbReference type="PANTHER" id="PTHR33736:SF18">
    <property type="entry name" value="F-BOX DOMAIN-CONTAINING PROTEIN"/>
    <property type="match status" value="1"/>
</dbReference>
<dbReference type="EMBL" id="JARAOO010000012">
    <property type="protein sequence ID" value="KAJ7948030.1"/>
    <property type="molecule type" value="Genomic_DNA"/>
</dbReference>
<organism evidence="2 3">
    <name type="scientific">Quillaja saponaria</name>
    <name type="common">Soap bark tree</name>
    <dbReference type="NCBI Taxonomy" id="32244"/>
    <lineage>
        <taxon>Eukaryota</taxon>
        <taxon>Viridiplantae</taxon>
        <taxon>Streptophyta</taxon>
        <taxon>Embryophyta</taxon>
        <taxon>Tracheophyta</taxon>
        <taxon>Spermatophyta</taxon>
        <taxon>Magnoliopsida</taxon>
        <taxon>eudicotyledons</taxon>
        <taxon>Gunneridae</taxon>
        <taxon>Pentapetalae</taxon>
        <taxon>rosids</taxon>
        <taxon>fabids</taxon>
        <taxon>Fabales</taxon>
        <taxon>Quillajaceae</taxon>
        <taxon>Quillaja</taxon>
    </lineage>
</organism>
<evidence type="ECO:0000313" key="2">
    <source>
        <dbReference type="EMBL" id="KAJ7948030.1"/>
    </source>
</evidence>
<feature type="transmembrane region" description="Helical" evidence="1">
    <location>
        <begin position="323"/>
        <end position="345"/>
    </location>
</feature>
<dbReference type="InterPro" id="IPR036047">
    <property type="entry name" value="F-box-like_dom_sf"/>
</dbReference>
<dbReference type="SUPFAM" id="SSF81383">
    <property type="entry name" value="F-box domain"/>
    <property type="match status" value="1"/>
</dbReference>
<protein>
    <submittedName>
        <fullName evidence="2">F-box family protein</fullName>
    </submittedName>
</protein>
<reference evidence="2" key="1">
    <citation type="journal article" date="2023" name="Science">
        <title>Elucidation of the pathway for biosynthesis of saponin adjuvants from the soapbark tree.</title>
        <authorList>
            <person name="Reed J."/>
            <person name="Orme A."/>
            <person name="El-Demerdash A."/>
            <person name="Owen C."/>
            <person name="Martin L.B.B."/>
            <person name="Misra R.C."/>
            <person name="Kikuchi S."/>
            <person name="Rejzek M."/>
            <person name="Martin A.C."/>
            <person name="Harkess A."/>
            <person name="Leebens-Mack J."/>
            <person name="Louveau T."/>
            <person name="Stephenson M.J."/>
            <person name="Osbourn A."/>
        </authorList>
    </citation>
    <scope>NUCLEOTIDE SEQUENCE</scope>
    <source>
        <strain evidence="2">S10</strain>
    </source>
</reference>
<keyword evidence="1" id="KW-0472">Membrane</keyword>
<evidence type="ECO:0000256" key="1">
    <source>
        <dbReference type="SAM" id="Phobius"/>
    </source>
</evidence>
<dbReference type="Gene3D" id="1.20.1280.50">
    <property type="match status" value="1"/>
</dbReference>
<keyword evidence="1" id="KW-0812">Transmembrane</keyword>
<keyword evidence="3" id="KW-1185">Reference proteome</keyword>
<dbReference type="AlphaFoldDB" id="A0AAD7PAT2"/>
<gene>
    <name evidence="2" type="ORF">O6P43_028560</name>
</gene>
<name>A0AAD7PAT2_QUISA</name>
<dbReference type="Proteomes" id="UP001163823">
    <property type="component" value="Chromosome 12"/>
</dbReference>
<accession>A0AAD7PAT2</accession>
<dbReference type="PANTHER" id="PTHR33736">
    <property type="entry name" value="F-BOX PROTEIN-RELATED"/>
    <property type="match status" value="1"/>
</dbReference>
<sequence>MSSPSAATFTTVNEDGCGDGGATISTVHSDVIQTHILNRLDGPTLASAGCASSQLHALCAEENLWRDICVATWPSLEEPLVRHIISTIPGGYRSVFSNSFPLLDHRSFHAKNPDPSSLTSELISAVDMFYKDKLIFSKIQKMETESAWFLCSPFRVDLLDPKDSVPTPVQHAGHNEAWMKNIEDNLTLSWILIDPTRKHTANLSSLRPVSVQRHWLTGDVAVRYAIILARDQRFSELVECAIKVTFGGEEGGEMQVRKVSMMVEDMEGRNINGEETLVILQGAMQSGKRKKAKNDGDEEKKRFNEYLEIKKERKEKKERIEKALDFICIATGVTIFVAFWSFILFR</sequence>
<proteinExistence type="predicted"/>
<evidence type="ECO:0000313" key="3">
    <source>
        <dbReference type="Proteomes" id="UP001163823"/>
    </source>
</evidence>
<comment type="caution">
    <text evidence="2">The sequence shown here is derived from an EMBL/GenBank/DDBJ whole genome shotgun (WGS) entry which is preliminary data.</text>
</comment>